<dbReference type="SUPFAM" id="SSF53448">
    <property type="entry name" value="Nucleotide-diphospho-sugar transferases"/>
    <property type="match status" value="1"/>
</dbReference>
<comment type="caution">
    <text evidence="5">The sequence shown here is derived from an EMBL/GenBank/DDBJ whole genome shotgun (WGS) entry which is preliminary data.</text>
</comment>
<evidence type="ECO:0000256" key="2">
    <source>
        <dbReference type="ARBA" id="ARBA00022695"/>
    </source>
</evidence>
<evidence type="ECO:0000313" key="6">
    <source>
        <dbReference type="Proteomes" id="UP001589813"/>
    </source>
</evidence>
<dbReference type="InterPro" id="IPR050065">
    <property type="entry name" value="GlmU-like"/>
</dbReference>
<dbReference type="RefSeq" id="WP_377241172.1">
    <property type="nucleotide sequence ID" value="NZ_JBHLXP010000001.1"/>
</dbReference>
<dbReference type="PANTHER" id="PTHR43584">
    <property type="entry name" value="NUCLEOTIDYL TRANSFERASE"/>
    <property type="match status" value="1"/>
</dbReference>
<proteinExistence type="predicted"/>
<dbReference type="Gene3D" id="3.90.550.10">
    <property type="entry name" value="Spore Coat Polysaccharide Biosynthesis Protein SpsA, Chain A"/>
    <property type="match status" value="1"/>
</dbReference>
<keyword evidence="2" id="KW-0548">Nucleotidyltransferase</keyword>
<feature type="domain" description="MobA-like NTP transferase" evidence="4">
    <location>
        <begin position="8"/>
        <end position="149"/>
    </location>
</feature>
<dbReference type="InterPro" id="IPR025877">
    <property type="entry name" value="MobA-like_NTP_Trfase"/>
</dbReference>
<protein>
    <submittedName>
        <fullName evidence="5">NDP-sugar synthase</fullName>
    </submittedName>
</protein>
<evidence type="ECO:0000256" key="1">
    <source>
        <dbReference type="ARBA" id="ARBA00022679"/>
    </source>
</evidence>
<evidence type="ECO:0000313" key="5">
    <source>
        <dbReference type="EMBL" id="MFC0047685.1"/>
    </source>
</evidence>
<accession>A0ABV6B9Z6</accession>
<keyword evidence="1" id="KW-0808">Transferase</keyword>
<dbReference type="Pfam" id="PF12804">
    <property type="entry name" value="NTP_transf_3"/>
    <property type="match status" value="1"/>
</dbReference>
<dbReference type="Proteomes" id="UP001589813">
    <property type="component" value="Unassembled WGS sequence"/>
</dbReference>
<reference evidence="5 6" key="1">
    <citation type="submission" date="2024-09" db="EMBL/GenBank/DDBJ databases">
        <authorList>
            <person name="Sun Q."/>
            <person name="Mori K."/>
        </authorList>
    </citation>
    <scope>NUCLEOTIDE SEQUENCE [LARGE SCALE GENOMIC DNA]</scope>
    <source>
        <strain evidence="5 6">KCTC 23315</strain>
    </source>
</reference>
<organism evidence="5 6">
    <name type="scientific">Rheinheimera tilapiae</name>
    <dbReference type="NCBI Taxonomy" id="875043"/>
    <lineage>
        <taxon>Bacteria</taxon>
        <taxon>Pseudomonadati</taxon>
        <taxon>Pseudomonadota</taxon>
        <taxon>Gammaproteobacteria</taxon>
        <taxon>Chromatiales</taxon>
        <taxon>Chromatiaceae</taxon>
        <taxon>Rheinheimera</taxon>
    </lineage>
</organism>
<evidence type="ECO:0000259" key="4">
    <source>
        <dbReference type="Pfam" id="PF12804"/>
    </source>
</evidence>
<dbReference type="PANTHER" id="PTHR43584:SF8">
    <property type="entry name" value="N-ACETYLMURAMATE ALPHA-1-PHOSPHATE URIDYLYLTRANSFERASE"/>
    <property type="match status" value="1"/>
</dbReference>
<sequence>MTAQVSLLILAGGMGSRFGGDKQLATVGQTGRPLLYFSVMDAYQAGVRHLVLVIRHNLQAAFAEQVLPTFPADLQVDLVVQQLDDLPSGVSADVASRSKPWGTAHAVWSAHRVLNQPFIVINADDYYGAAAMRLLVRHFAQTTADWAMVAYPLALTLSEHGGVNRGCCDVRDGRLFQVEEWTEIKADAQGRLTGMNSDGLRSGLSAQQLVSMNIWGFTPALLTRLTQQLQLFFLAGPGEKTESYLPYAVDQALRQGQPLDVYVSDEAWHGITYPADLAALGSFFDNKMQSSTIDVLAEDAAQSGSCYVR</sequence>
<dbReference type="InterPro" id="IPR029044">
    <property type="entry name" value="Nucleotide-diphossugar_trans"/>
</dbReference>
<gene>
    <name evidence="5" type="ORF">ACFFJP_05240</name>
</gene>
<keyword evidence="3" id="KW-0460">Magnesium</keyword>
<name>A0ABV6B9Z6_9GAMM</name>
<evidence type="ECO:0000256" key="3">
    <source>
        <dbReference type="ARBA" id="ARBA00022842"/>
    </source>
</evidence>
<keyword evidence="6" id="KW-1185">Reference proteome</keyword>
<dbReference type="EMBL" id="JBHLXP010000001">
    <property type="protein sequence ID" value="MFC0047685.1"/>
    <property type="molecule type" value="Genomic_DNA"/>
</dbReference>